<gene>
    <name evidence="6" type="ORF">Q5P01_011767</name>
</gene>
<dbReference type="PANTHER" id="PTHR11639">
    <property type="entry name" value="S100 CALCIUM-BINDING PROTEIN"/>
    <property type="match status" value="1"/>
</dbReference>
<reference evidence="6" key="1">
    <citation type="submission" date="2023-07" db="EMBL/GenBank/DDBJ databases">
        <title>Chromosome-level Genome Assembly of Striped Snakehead (Channa striata).</title>
        <authorList>
            <person name="Liu H."/>
        </authorList>
    </citation>
    <scope>NUCLEOTIDE SEQUENCE</scope>
    <source>
        <strain evidence="6">Gz</strain>
        <tissue evidence="6">Muscle</tissue>
    </source>
</reference>
<dbReference type="InterPro" id="IPR034325">
    <property type="entry name" value="S-100_dom"/>
</dbReference>
<dbReference type="GO" id="GO:0048306">
    <property type="term" value="F:calcium-dependent protein binding"/>
    <property type="evidence" value="ECO:0007669"/>
    <property type="project" value="TreeGrafter"/>
</dbReference>
<keyword evidence="7" id="KW-1185">Reference proteome</keyword>
<dbReference type="InterPro" id="IPR001751">
    <property type="entry name" value="S100/CaBP7/8-like_CS"/>
</dbReference>
<keyword evidence="2" id="KW-0479">Metal-binding</keyword>
<comment type="similarity">
    <text evidence="1">Belongs to the S-100 family.</text>
</comment>
<dbReference type="GO" id="GO:0046914">
    <property type="term" value="F:transition metal ion binding"/>
    <property type="evidence" value="ECO:0007669"/>
    <property type="project" value="InterPro"/>
</dbReference>
<dbReference type="SMART" id="SM00054">
    <property type="entry name" value="EFh"/>
    <property type="match status" value="3"/>
</dbReference>
<protein>
    <recommendedName>
        <fullName evidence="5">EF-hand domain-containing protein</fullName>
    </recommendedName>
</protein>
<dbReference type="PROSITE" id="PS00303">
    <property type="entry name" value="S100_CABP"/>
    <property type="match status" value="3"/>
</dbReference>
<evidence type="ECO:0000256" key="1">
    <source>
        <dbReference type="ARBA" id="ARBA00007323"/>
    </source>
</evidence>
<dbReference type="CDD" id="cd00213">
    <property type="entry name" value="S-100"/>
    <property type="match status" value="1"/>
</dbReference>
<sequence>MWSQVSRTLCDEDASTGICVQLYPFSFCRTEKMCSNLQKAMMGLIEVFHSYSGKEGDKYKLSKGELKTLLQKELGDFQEASNDPTVVEKIMNDLDENQDGEVDFQEFVVLVAALTVACNDFFEDLSAFRIAKMNSRLEKAMVGLIVVFHKYSGKQGDKYKLNKGEVKVLLQTELGFCKKSFDDSTVVDIMTNLDINKDGEMDFKEFALLVAVLTIACTQLFEGCNKSTEETSTDLEKAMMGLFAVFHSYSGKEGDKTKLNKGELKELLERELGDFLEGNENPTPVEEILNDLDMNKDGEVDFEEFVLFVTLLTMICHEFFKNQAEKSEHGGGKSCKK</sequence>
<evidence type="ECO:0000256" key="4">
    <source>
        <dbReference type="ARBA" id="ARBA00022837"/>
    </source>
</evidence>
<feature type="domain" description="EF-hand" evidence="5">
    <location>
        <begin position="280"/>
        <end position="315"/>
    </location>
</feature>
<dbReference type="SUPFAM" id="SSF47473">
    <property type="entry name" value="EF-hand"/>
    <property type="match status" value="3"/>
</dbReference>
<dbReference type="SMART" id="SM01394">
    <property type="entry name" value="S_100"/>
    <property type="match status" value="3"/>
</dbReference>
<accession>A0AA88MWX2</accession>
<dbReference type="PROSITE" id="PS00018">
    <property type="entry name" value="EF_HAND_1"/>
    <property type="match status" value="3"/>
</dbReference>
<feature type="domain" description="EF-hand" evidence="5">
    <location>
        <begin position="82"/>
        <end position="117"/>
    </location>
</feature>
<comment type="caution">
    <text evidence="6">The sequence shown here is derived from an EMBL/GenBank/DDBJ whole genome shotgun (WGS) entry which is preliminary data.</text>
</comment>
<evidence type="ECO:0000313" key="6">
    <source>
        <dbReference type="EMBL" id="KAK2845108.1"/>
    </source>
</evidence>
<evidence type="ECO:0000256" key="3">
    <source>
        <dbReference type="ARBA" id="ARBA00022737"/>
    </source>
</evidence>
<organism evidence="6 7">
    <name type="scientific">Channa striata</name>
    <name type="common">Snakehead murrel</name>
    <name type="synonym">Ophicephalus striatus</name>
    <dbReference type="NCBI Taxonomy" id="64152"/>
    <lineage>
        <taxon>Eukaryota</taxon>
        <taxon>Metazoa</taxon>
        <taxon>Chordata</taxon>
        <taxon>Craniata</taxon>
        <taxon>Vertebrata</taxon>
        <taxon>Euteleostomi</taxon>
        <taxon>Actinopterygii</taxon>
        <taxon>Neopterygii</taxon>
        <taxon>Teleostei</taxon>
        <taxon>Neoteleostei</taxon>
        <taxon>Acanthomorphata</taxon>
        <taxon>Anabantaria</taxon>
        <taxon>Anabantiformes</taxon>
        <taxon>Channoidei</taxon>
        <taxon>Channidae</taxon>
        <taxon>Channa</taxon>
    </lineage>
</organism>
<dbReference type="InterPro" id="IPR002048">
    <property type="entry name" value="EF_hand_dom"/>
</dbReference>
<keyword evidence="4" id="KW-0106">Calcium</keyword>
<name>A0AA88MWX2_CHASR</name>
<keyword evidence="3" id="KW-0677">Repeat</keyword>
<dbReference type="Pfam" id="PF01023">
    <property type="entry name" value="S_100"/>
    <property type="match status" value="3"/>
</dbReference>
<dbReference type="InterPro" id="IPR011992">
    <property type="entry name" value="EF-hand-dom_pair"/>
</dbReference>
<dbReference type="EMBL" id="JAUPFM010000008">
    <property type="protein sequence ID" value="KAK2845108.1"/>
    <property type="molecule type" value="Genomic_DNA"/>
</dbReference>
<dbReference type="PANTHER" id="PTHR11639:SF131">
    <property type="entry name" value="PROTEIN S100"/>
    <property type="match status" value="1"/>
</dbReference>
<dbReference type="AlphaFoldDB" id="A0AA88MWX2"/>
<dbReference type="Gene3D" id="1.10.238.10">
    <property type="entry name" value="EF-hand"/>
    <property type="match status" value="3"/>
</dbReference>
<dbReference type="Pfam" id="PF13202">
    <property type="entry name" value="EF-hand_5"/>
    <property type="match status" value="2"/>
</dbReference>
<feature type="domain" description="EF-hand" evidence="5">
    <location>
        <begin position="181"/>
        <end position="216"/>
    </location>
</feature>
<dbReference type="InterPro" id="IPR018247">
    <property type="entry name" value="EF_Hand_1_Ca_BS"/>
</dbReference>
<dbReference type="Proteomes" id="UP001187415">
    <property type="component" value="Unassembled WGS sequence"/>
</dbReference>
<evidence type="ECO:0000259" key="5">
    <source>
        <dbReference type="PROSITE" id="PS50222"/>
    </source>
</evidence>
<dbReference type="FunFam" id="1.10.238.10:FF:000044">
    <property type="entry name" value="Protein S100"/>
    <property type="match status" value="2"/>
</dbReference>
<evidence type="ECO:0000313" key="7">
    <source>
        <dbReference type="Proteomes" id="UP001187415"/>
    </source>
</evidence>
<dbReference type="PROSITE" id="PS50222">
    <property type="entry name" value="EF_HAND_2"/>
    <property type="match status" value="3"/>
</dbReference>
<evidence type="ECO:0000256" key="2">
    <source>
        <dbReference type="ARBA" id="ARBA00022723"/>
    </source>
</evidence>
<proteinExistence type="inferred from homology"/>
<dbReference type="InterPro" id="IPR013787">
    <property type="entry name" value="S100_Ca-bd_sub"/>
</dbReference>
<dbReference type="GO" id="GO:0005509">
    <property type="term" value="F:calcium ion binding"/>
    <property type="evidence" value="ECO:0007669"/>
    <property type="project" value="InterPro"/>
</dbReference>